<dbReference type="InterPro" id="IPR013321">
    <property type="entry name" value="Arc_rbn_hlx_hlx"/>
</dbReference>
<proteinExistence type="inferred from homology"/>
<dbReference type="PANTHER" id="PTHR38781">
    <property type="entry name" value="ANTITOXIN DINJ-RELATED"/>
    <property type="match status" value="1"/>
</dbReference>
<name>A0A1G6MMR4_9ACTN</name>
<dbReference type="InterPro" id="IPR007337">
    <property type="entry name" value="RelB/DinJ"/>
</dbReference>
<dbReference type="RefSeq" id="WP_218118123.1">
    <property type="nucleotide sequence ID" value="NZ_FMZL01000023.1"/>
</dbReference>
<dbReference type="NCBIfam" id="TIGR02384">
    <property type="entry name" value="RelB_DinJ"/>
    <property type="match status" value="1"/>
</dbReference>
<dbReference type="Gene3D" id="1.10.1220.10">
    <property type="entry name" value="Met repressor-like"/>
    <property type="match status" value="1"/>
</dbReference>
<evidence type="ECO:0000313" key="3">
    <source>
        <dbReference type="EMBL" id="SDC56833.1"/>
    </source>
</evidence>
<sequence>MASVTVRVDEKTKEQATEIVEDFGFDLSSVTRAFYRQIVRERRIPLNLSYEAPSDETATALKEGAGIMAKGGTGSSFSNGRDLLDAAYKA</sequence>
<dbReference type="AlphaFoldDB" id="A0A1G6MMR4"/>
<comment type="similarity">
    <text evidence="1">Belongs to the RelB/DinJ antitoxin family.</text>
</comment>
<accession>A0A1G6MMR4</accession>
<dbReference type="Proteomes" id="UP000198528">
    <property type="component" value="Unassembled WGS sequence"/>
</dbReference>
<dbReference type="GO" id="GO:0006351">
    <property type="term" value="P:DNA-templated transcription"/>
    <property type="evidence" value="ECO:0007669"/>
    <property type="project" value="TreeGrafter"/>
</dbReference>
<organism evidence="3 4">
    <name type="scientific">Parafannyhessea umbonata</name>
    <dbReference type="NCBI Taxonomy" id="604330"/>
    <lineage>
        <taxon>Bacteria</taxon>
        <taxon>Bacillati</taxon>
        <taxon>Actinomycetota</taxon>
        <taxon>Coriobacteriia</taxon>
        <taxon>Coriobacteriales</taxon>
        <taxon>Atopobiaceae</taxon>
        <taxon>Parafannyhessea</taxon>
    </lineage>
</organism>
<dbReference type="EMBL" id="FMZL01000023">
    <property type="protein sequence ID" value="SDC56833.1"/>
    <property type="molecule type" value="Genomic_DNA"/>
</dbReference>
<evidence type="ECO:0000256" key="2">
    <source>
        <dbReference type="ARBA" id="ARBA00022649"/>
    </source>
</evidence>
<protein>
    <submittedName>
        <fullName evidence="3">DNA-damage-inducible protein J</fullName>
    </submittedName>
</protein>
<evidence type="ECO:0000313" key="4">
    <source>
        <dbReference type="Proteomes" id="UP000198528"/>
    </source>
</evidence>
<keyword evidence="2" id="KW-1277">Toxin-antitoxin system</keyword>
<dbReference type="Pfam" id="PF04221">
    <property type="entry name" value="RelB"/>
    <property type="match status" value="1"/>
</dbReference>
<gene>
    <name evidence="3" type="ORF">SAMN04487824_12326</name>
</gene>
<dbReference type="PANTHER" id="PTHR38781:SF1">
    <property type="entry name" value="ANTITOXIN DINJ-RELATED"/>
    <property type="match status" value="1"/>
</dbReference>
<dbReference type="GO" id="GO:0006355">
    <property type="term" value="P:regulation of DNA-templated transcription"/>
    <property type="evidence" value="ECO:0007669"/>
    <property type="project" value="InterPro"/>
</dbReference>
<reference evidence="4" key="1">
    <citation type="submission" date="2016-10" db="EMBL/GenBank/DDBJ databases">
        <authorList>
            <person name="Varghese N."/>
            <person name="Submissions S."/>
        </authorList>
    </citation>
    <scope>NUCLEOTIDE SEQUENCE [LARGE SCALE GENOMIC DNA]</scope>
    <source>
        <strain evidence="4">DSM 22619</strain>
    </source>
</reference>
<evidence type="ECO:0000256" key="1">
    <source>
        <dbReference type="ARBA" id="ARBA00010562"/>
    </source>
</evidence>
<keyword evidence="4" id="KW-1185">Reference proteome</keyword>